<dbReference type="Gene3D" id="3.90.1200.10">
    <property type="match status" value="1"/>
</dbReference>
<keyword evidence="4" id="KW-1185">Reference proteome</keyword>
<dbReference type="Proteomes" id="UP001373496">
    <property type="component" value="Unassembled WGS sequence"/>
</dbReference>
<organism evidence="3 4">
    <name type="scientific">Klenkia terrae</name>
    <dbReference type="NCBI Taxonomy" id="1052259"/>
    <lineage>
        <taxon>Bacteria</taxon>
        <taxon>Bacillati</taxon>
        <taxon>Actinomycetota</taxon>
        <taxon>Actinomycetes</taxon>
        <taxon>Geodermatophilales</taxon>
        <taxon>Geodermatophilaceae</taxon>
        <taxon>Klenkia</taxon>
    </lineage>
</organism>
<sequence>MSSPGSPRLPYADLPAGLRAAVDDALGSPVVSVSPRTGGFSAGPAAVLTCASGRRVFVKAVGTSIDPGTLELVRREGRTAALLPASLPVPALVAQVDHVAPDGSAWTALLLEEVAGAAPATPWTVEAARAVLDDVAACTAAATPCPVPGLPPFAAVVGDDLARWALLVDEPPADLTGWEREHLDRLVGVPDRLLDRGGCVGDSLVHTDLRADNLLVTPDGGTVLLDWAWQKDPAAPQDSQARPGPLQRGREGARRPSSGTSPRSGRPAPGTSPTCWPGSPACGGCPCAGRPRRTCRPCAASSAGSTTRR</sequence>
<feature type="region of interest" description="Disordered" evidence="1">
    <location>
        <begin position="233"/>
        <end position="279"/>
    </location>
</feature>
<evidence type="ECO:0000256" key="1">
    <source>
        <dbReference type="SAM" id="MobiDB-lite"/>
    </source>
</evidence>
<proteinExistence type="predicted"/>
<dbReference type="RefSeq" id="WP_336392280.1">
    <property type="nucleotide sequence ID" value="NZ_JBAPLV010000010.1"/>
</dbReference>
<feature type="domain" description="Aminoglycoside phosphotransferase" evidence="2">
    <location>
        <begin position="61"/>
        <end position="227"/>
    </location>
</feature>
<dbReference type="EMBL" id="JBAPLV010000010">
    <property type="protein sequence ID" value="MEI4278975.1"/>
    <property type="molecule type" value="Genomic_DNA"/>
</dbReference>
<accession>A0ABU8E5X4</accession>
<dbReference type="SUPFAM" id="SSF56112">
    <property type="entry name" value="Protein kinase-like (PK-like)"/>
    <property type="match status" value="1"/>
</dbReference>
<reference evidence="3 4" key="1">
    <citation type="submission" date="2024-03" db="EMBL/GenBank/DDBJ databases">
        <title>Draft genome sequence of Klenkia terrae.</title>
        <authorList>
            <person name="Duangmal K."/>
            <person name="Chantavorakit T."/>
        </authorList>
    </citation>
    <scope>NUCLEOTIDE SEQUENCE [LARGE SCALE GENOMIC DNA]</scope>
    <source>
        <strain evidence="3 4">JCM 17786</strain>
    </source>
</reference>
<comment type="caution">
    <text evidence="3">The sequence shown here is derived from an EMBL/GenBank/DDBJ whole genome shotgun (WGS) entry which is preliminary data.</text>
</comment>
<dbReference type="InterPro" id="IPR002575">
    <property type="entry name" value="Aminoglycoside_PTrfase"/>
</dbReference>
<gene>
    <name evidence="3" type="ORF">UXQ13_10910</name>
</gene>
<evidence type="ECO:0000313" key="4">
    <source>
        <dbReference type="Proteomes" id="UP001373496"/>
    </source>
</evidence>
<dbReference type="Pfam" id="PF01636">
    <property type="entry name" value="APH"/>
    <property type="match status" value="1"/>
</dbReference>
<evidence type="ECO:0000313" key="3">
    <source>
        <dbReference type="EMBL" id="MEI4278975.1"/>
    </source>
</evidence>
<protein>
    <submittedName>
        <fullName evidence="3">Phosphotransferase</fullName>
    </submittedName>
</protein>
<feature type="compositionally biased region" description="Low complexity" evidence="1">
    <location>
        <begin position="255"/>
        <end position="269"/>
    </location>
</feature>
<name>A0ABU8E5X4_9ACTN</name>
<dbReference type="InterPro" id="IPR011009">
    <property type="entry name" value="Kinase-like_dom_sf"/>
</dbReference>
<evidence type="ECO:0000259" key="2">
    <source>
        <dbReference type="Pfam" id="PF01636"/>
    </source>
</evidence>